<dbReference type="EMBL" id="JBDJNQ010000002">
    <property type="protein sequence ID" value="MEN5376897.1"/>
    <property type="molecule type" value="Genomic_DNA"/>
</dbReference>
<protein>
    <submittedName>
        <fullName evidence="1">Carboxypeptidase-like regulatory domain-containing protein</fullName>
    </submittedName>
</protein>
<evidence type="ECO:0000313" key="1">
    <source>
        <dbReference type="EMBL" id="MEN5376897.1"/>
    </source>
</evidence>
<accession>A0ABV0BU45</accession>
<comment type="caution">
    <text evidence="1">The sequence shown here is derived from an EMBL/GenBank/DDBJ whole genome shotgun (WGS) entry which is preliminary data.</text>
</comment>
<proteinExistence type="predicted"/>
<dbReference type="InterPro" id="IPR008969">
    <property type="entry name" value="CarboxyPept-like_regulatory"/>
</dbReference>
<dbReference type="SUPFAM" id="SSF49464">
    <property type="entry name" value="Carboxypeptidase regulatory domain-like"/>
    <property type="match status" value="1"/>
</dbReference>
<keyword evidence="2" id="KW-1185">Reference proteome</keyword>
<reference evidence="1 2" key="1">
    <citation type="submission" date="2024-04" db="EMBL/GenBank/DDBJ databases">
        <title>WGS of bacteria from Torrens River.</title>
        <authorList>
            <person name="Wyrsch E.R."/>
            <person name="Drigo B."/>
        </authorList>
    </citation>
    <scope>NUCLEOTIDE SEQUENCE [LARGE SCALE GENOMIC DNA]</scope>
    <source>
        <strain evidence="1 2">TWI391</strain>
    </source>
</reference>
<name>A0ABV0BU45_9SPHI</name>
<sequence>MTTLQKQPSGTLVFLSFLIIYLCCTHLCQAQLKKIILLDATTSHPIPKASIFLEEENNGTVSDENGIARLGNTQSKNIRISHLNYNMLTIKTSDLTHEITTLKLIPRPANQLEEVIVSAGFDKLLVGKWKLLEITNIRILSDGTEHSTKRKTSFGNIKEYNADRSFIITSSNGSKQLSGRFTALNNQIYEDIDYSYDKSLQGITNILFYSKTEKDHQIRVKYQLPNSVWVTEEIWKKL</sequence>
<dbReference type="RefSeq" id="WP_183917396.1">
    <property type="nucleotide sequence ID" value="NZ_JBDJLH010000003.1"/>
</dbReference>
<evidence type="ECO:0000313" key="2">
    <source>
        <dbReference type="Proteomes" id="UP001409291"/>
    </source>
</evidence>
<gene>
    <name evidence="1" type="ORF">ABE541_06455</name>
</gene>
<dbReference type="Proteomes" id="UP001409291">
    <property type="component" value="Unassembled WGS sequence"/>
</dbReference>
<dbReference type="Pfam" id="PF13715">
    <property type="entry name" value="CarbopepD_reg_2"/>
    <property type="match status" value="1"/>
</dbReference>
<organism evidence="1 2">
    <name type="scientific">Sphingobacterium kitahiroshimense</name>
    <dbReference type="NCBI Taxonomy" id="470446"/>
    <lineage>
        <taxon>Bacteria</taxon>
        <taxon>Pseudomonadati</taxon>
        <taxon>Bacteroidota</taxon>
        <taxon>Sphingobacteriia</taxon>
        <taxon>Sphingobacteriales</taxon>
        <taxon>Sphingobacteriaceae</taxon>
        <taxon>Sphingobacterium</taxon>
    </lineage>
</organism>